<dbReference type="Gene3D" id="3.30.420.40">
    <property type="match status" value="1"/>
</dbReference>
<dbReference type="STRING" id="320771.Cflav_PD2039"/>
<dbReference type="RefSeq" id="WP_007416987.1">
    <property type="nucleotide sequence ID" value="NZ_ABOX02000034.1"/>
</dbReference>
<reference evidence="2 3" key="1">
    <citation type="journal article" date="2011" name="J. Bacteriol.">
        <title>Genome sequence of 'Pedosphaera parvula' Ellin514, an aerobic Verrucomicrobial isolate from pasture soil.</title>
        <authorList>
            <person name="Kant R."/>
            <person name="van Passel M.W."/>
            <person name="Sangwan P."/>
            <person name="Palva A."/>
            <person name="Lucas S."/>
            <person name="Copeland A."/>
            <person name="Lapidus A."/>
            <person name="Glavina Del Rio T."/>
            <person name="Dalin E."/>
            <person name="Tice H."/>
            <person name="Bruce D."/>
            <person name="Goodwin L."/>
            <person name="Pitluck S."/>
            <person name="Chertkov O."/>
            <person name="Larimer F.W."/>
            <person name="Land M.L."/>
            <person name="Hauser L."/>
            <person name="Brettin T.S."/>
            <person name="Detter J.C."/>
            <person name="Han S."/>
            <person name="de Vos W.M."/>
            <person name="Janssen P.H."/>
            <person name="Smidt H."/>
        </authorList>
    </citation>
    <scope>NUCLEOTIDE SEQUENCE [LARGE SCALE GENOMIC DNA]</scope>
    <source>
        <strain evidence="2 3">Ellin514</strain>
    </source>
</reference>
<dbReference type="CDD" id="cd24054">
    <property type="entry name" value="ASKHA_NBD_AaPPX-GppA_MtPPX2-like"/>
    <property type="match status" value="1"/>
</dbReference>
<dbReference type="PANTHER" id="PTHR30005">
    <property type="entry name" value="EXOPOLYPHOSPHATASE"/>
    <property type="match status" value="1"/>
</dbReference>
<dbReference type="AlphaFoldDB" id="B9XME8"/>
<keyword evidence="3" id="KW-1185">Reference proteome</keyword>
<proteinExistence type="predicted"/>
<dbReference type="OrthoDB" id="9807195at2"/>
<accession>B9XME8</accession>
<gene>
    <name evidence="2" type="ORF">Cflav_PD2039</name>
</gene>
<dbReference type="SUPFAM" id="SSF53067">
    <property type="entry name" value="Actin-like ATPase domain"/>
    <property type="match status" value="2"/>
</dbReference>
<dbReference type="EMBL" id="ABOX02000034">
    <property type="protein sequence ID" value="EEF58990.1"/>
    <property type="molecule type" value="Genomic_DNA"/>
</dbReference>
<organism evidence="2 3">
    <name type="scientific">Pedosphaera parvula (strain Ellin514)</name>
    <dbReference type="NCBI Taxonomy" id="320771"/>
    <lineage>
        <taxon>Bacteria</taxon>
        <taxon>Pseudomonadati</taxon>
        <taxon>Verrucomicrobiota</taxon>
        <taxon>Pedosphaerae</taxon>
        <taxon>Pedosphaerales</taxon>
        <taxon>Pedosphaeraceae</taxon>
        <taxon>Pedosphaera</taxon>
    </lineage>
</organism>
<dbReference type="Gene3D" id="3.30.420.150">
    <property type="entry name" value="Exopolyphosphatase. Domain 2"/>
    <property type="match status" value="1"/>
</dbReference>
<dbReference type="GO" id="GO:0006357">
    <property type="term" value="P:regulation of transcription by RNA polymerase II"/>
    <property type="evidence" value="ECO:0007669"/>
    <property type="project" value="TreeGrafter"/>
</dbReference>
<comment type="caution">
    <text evidence="2">The sequence shown here is derived from an EMBL/GenBank/DDBJ whole genome shotgun (WGS) entry which is preliminary data.</text>
</comment>
<sequence>MSSVATNQVRRAVIDIGTNSIKLLVGDVADGQVDPVLEDSEQTRLGAGFYETHELKPQAIAQTATAVAAFADKARELKAISTRVIATSAARDAKNSHELTSAIEKSSGLKVEIISGEQEADWAFQGVTSDPELAQQPLLLLDVGGGSAEFILGQGESKHFRESFQLGTVRLLEKLTVSDPPTARELAACREKVKTFLESTVVPKLGPALKKETKMDTEHRAVQLVGTGGTTTILARMEARLNSYDRERIEATRLSLEQVQAHAEKLWALSLAERKNIVGLPKKRADVILPGVVIYEGIMETFGFKELRISTRGLRFAALMTQ</sequence>
<evidence type="ECO:0000313" key="3">
    <source>
        <dbReference type="Proteomes" id="UP000003688"/>
    </source>
</evidence>
<feature type="domain" description="Ppx/GppA phosphatase N-terminal" evidence="1">
    <location>
        <begin position="25"/>
        <end position="315"/>
    </location>
</feature>
<evidence type="ECO:0000313" key="2">
    <source>
        <dbReference type="EMBL" id="EEF58990.1"/>
    </source>
</evidence>
<dbReference type="Pfam" id="PF02541">
    <property type="entry name" value="Ppx-GppA"/>
    <property type="match status" value="1"/>
</dbReference>
<dbReference type="InterPro" id="IPR003695">
    <property type="entry name" value="Ppx_GppA_N"/>
</dbReference>
<evidence type="ECO:0000259" key="1">
    <source>
        <dbReference type="Pfam" id="PF02541"/>
    </source>
</evidence>
<dbReference type="InterPro" id="IPR050273">
    <property type="entry name" value="GppA/Ppx_hydrolase"/>
</dbReference>
<dbReference type="InterPro" id="IPR043129">
    <property type="entry name" value="ATPase_NBD"/>
</dbReference>
<dbReference type="PANTHER" id="PTHR30005:SF0">
    <property type="entry name" value="RETROGRADE REGULATION PROTEIN 2"/>
    <property type="match status" value="1"/>
</dbReference>
<dbReference type="Proteomes" id="UP000003688">
    <property type="component" value="Unassembled WGS sequence"/>
</dbReference>
<protein>
    <submittedName>
        <fullName evidence="2">Ppx/GppA phosphatase</fullName>
    </submittedName>
</protein>
<name>B9XME8_PEDPL</name>